<dbReference type="SUPFAM" id="SSF53720">
    <property type="entry name" value="ALDH-like"/>
    <property type="match status" value="1"/>
</dbReference>
<feature type="compositionally biased region" description="Acidic residues" evidence="2">
    <location>
        <begin position="104"/>
        <end position="123"/>
    </location>
</feature>
<dbReference type="PANTHER" id="PTHR43570">
    <property type="entry name" value="ALDEHYDE DEHYDROGENASE"/>
    <property type="match status" value="1"/>
</dbReference>
<name>A0AAV8Z0P0_9CUCU</name>
<evidence type="ECO:0000313" key="3">
    <source>
        <dbReference type="EMBL" id="KAJ8956611.1"/>
    </source>
</evidence>
<gene>
    <name evidence="3" type="ORF">NQ318_013964</name>
</gene>
<dbReference type="GO" id="GO:0005737">
    <property type="term" value="C:cytoplasm"/>
    <property type="evidence" value="ECO:0007669"/>
    <property type="project" value="TreeGrafter"/>
</dbReference>
<keyword evidence="1" id="KW-0560">Oxidoreductase</keyword>
<dbReference type="EMBL" id="JAPWTK010000028">
    <property type="protein sequence ID" value="KAJ8956611.1"/>
    <property type="molecule type" value="Genomic_DNA"/>
</dbReference>
<dbReference type="GO" id="GO:0004029">
    <property type="term" value="F:aldehyde dehydrogenase (NAD+) activity"/>
    <property type="evidence" value="ECO:0007669"/>
    <property type="project" value="TreeGrafter"/>
</dbReference>
<organism evidence="3 4">
    <name type="scientific">Aromia moschata</name>
    <dbReference type="NCBI Taxonomy" id="1265417"/>
    <lineage>
        <taxon>Eukaryota</taxon>
        <taxon>Metazoa</taxon>
        <taxon>Ecdysozoa</taxon>
        <taxon>Arthropoda</taxon>
        <taxon>Hexapoda</taxon>
        <taxon>Insecta</taxon>
        <taxon>Pterygota</taxon>
        <taxon>Neoptera</taxon>
        <taxon>Endopterygota</taxon>
        <taxon>Coleoptera</taxon>
        <taxon>Polyphaga</taxon>
        <taxon>Cucujiformia</taxon>
        <taxon>Chrysomeloidea</taxon>
        <taxon>Cerambycidae</taxon>
        <taxon>Cerambycinae</taxon>
        <taxon>Callichromatini</taxon>
        <taxon>Aromia</taxon>
    </lineage>
</organism>
<comment type="caution">
    <text evidence="3">The sequence shown here is derived from an EMBL/GenBank/DDBJ whole genome shotgun (WGS) entry which is preliminary data.</text>
</comment>
<evidence type="ECO:0000256" key="1">
    <source>
        <dbReference type="ARBA" id="ARBA00023002"/>
    </source>
</evidence>
<dbReference type="InterPro" id="IPR012394">
    <property type="entry name" value="Aldehyde_DH_NAD(P)"/>
</dbReference>
<dbReference type="Proteomes" id="UP001162162">
    <property type="component" value="Unassembled WGS sequence"/>
</dbReference>
<sequence length="123" mass="13962">MNGEPKPPRVKLSQNVTVIDIEDGAAAKKTARDVVCDARRVFDTGKTRPYSFRKKQLKNLVRFLKEEEEALCEALHKDLRKPRQGGHLAGNRLRHERREGGSEQPEELDGAGEAEEELCELLR</sequence>
<dbReference type="AlphaFoldDB" id="A0AAV8Z0P0"/>
<reference evidence="3" key="1">
    <citation type="journal article" date="2023" name="Insect Mol. Biol.">
        <title>Genome sequencing provides insights into the evolution of gene families encoding plant cell wall-degrading enzymes in longhorned beetles.</title>
        <authorList>
            <person name="Shin N.R."/>
            <person name="Okamura Y."/>
            <person name="Kirsch R."/>
            <person name="Pauchet Y."/>
        </authorList>
    </citation>
    <scope>NUCLEOTIDE SEQUENCE</scope>
    <source>
        <strain evidence="3">AMC_N1</strain>
    </source>
</reference>
<dbReference type="GO" id="GO:0006081">
    <property type="term" value="P:aldehyde metabolic process"/>
    <property type="evidence" value="ECO:0007669"/>
    <property type="project" value="InterPro"/>
</dbReference>
<dbReference type="InterPro" id="IPR016161">
    <property type="entry name" value="Ald_DH/histidinol_DH"/>
</dbReference>
<dbReference type="Gene3D" id="3.40.605.10">
    <property type="entry name" value="Aldehyde Dehydrogenase, Chain A, domain 1"/>
    <property type="match status" value="1"/>
</dbReference>
<proteinExistence type="predicted"/>
<evidence type="ECO:0000313" key="4">
    <source>
        <dbReference type="Proteomes" id="UP001162162"/>
    </source>
</evidence>
<accession>A0AAV8Z0P0</accession>
<evidence type="ECO:0000256" key="2">
    <source>
        <dbReference type="SAM" id="MobiDB-lite"/>
    </source>
</evidence>
<dbReference type="InterPro" id="IPR016162">
    <property type="entry name" value="Ald_DH_N"/>
</dbReference>
<feature type="region of interest" description="Disordered" evidence="2">
    <location>
        <begin position="80"/>
        <end position="123"/>
    </location>
</feature>
<dbReference type="PANTHER" id="PTHR43570:SF16">
    <property type="entry name" value="ALDEHYDE DEHYDROGENASE TYPE III, ISOFORM Q"/>
    <property type="match status" value="1"/>
</dbReference>
<protein>
    <submittedName>
        <fullName evidence="3">Uncharacterized protein</fullName>
    </submittedName>
</protein>
<keyword evidence="4" id="KW-1185">Reference proteome</keyword>